<keyword evidence="4" id="KW-1003">Cell membrane</keyword>
<dbReference type="Pfam" id="PF02028">
    <property type="entry name" value="BCCT"/>
    <property type="match status" value="1"/>
</dbReference>
<dbReference type="GO" id="GO:0005886">
    <property type="term" value="C:plasma membrane"/>
    <property type="evidence" value="ECO:0007669"/>
    <property type="project" value="UniProtKB-SubCell"/>
</dbReference>
<evidence type="ECO:0000313" key="10">
    <source>
        <dbReference type="EMBL" id="SEC16500.1"/>
    </source>
</evidence>
<sequence length="752" mass="82865">MPEAEDARKSDEQLRNAKVERGQFGATERRPPVTDEFRPPVSSTELRDKGPAEFAETRKPRVNWRVFIISSIVILAFSVWAMVMPTNAASSMHTVVDWISTNLGWFYVLTITLVILFVLWVAFSKEGSVRLGPDHSRPQYNLFTWVAMLFAAGVGIDMLFYSVTGPVTQYLAPPSAEPGSAEAAQDAVVWTMFHYGVAGWSVYALLGMAMGYFAYRWGMPLSIRAALYPLLGKRVRGAVGDTIDVFALVGTVFGVATSMGIGVVLLNVGFAWIFGLQEGLALQIALVIVAVVMTIAACTSGVDKGIRIVSELNLWSAGAMMLYILFTGKTAFLLNAMVENIGRFVFTLPERTLQTFGYVEGGSEWMAGWTLFFWAFWLAWGPFVGLFLARISRGRTLREFVIAAITAPVLCDFFIVTIFGNSALRKVLDGDTAFADLAMKSPEHGWYALLESFPGAAFLIGLATLSGLLFYLTSANSGAMVMSNFSSSIPDPSQDGAKWLRIYWALLTAVLTIAMLVAGGVTTMEYATLIFALPVTIIAYLVMASFSKVLRMERAEREGQIRRRRSVAVHGGQTPEKTWRQRLARLRSYPSKKAVAQFADQVVQPALQDVSAEFTKLGYTAALVTTPNLDTGIPDHTLTVTMAEGQRDFQYRVSAIEAPVPTFGARSMSRGTDIYERLEVFTQTGSEGYDLVGLTRQQVIDDVLDRYEAHLSFLQYSNEHAYDSVLTPPTPPTTDSIPHVPEDPNDVERIDD</sequence>
<dbReference type="Proteomes" id="UP000199183">
    <property type="component" value="Unassembled WGS sequence"/>
</dbReference>
<dbReference type="AlphaFoldDB" id="A0A1H4QAE2"/>
<keyword evidence="6 9" id="KW-1133">Transmembrane helix</keyword>
<keyword evidence="7 9" id="KW-0472">Membrane</keyword>
<dbReference type="STRING" id="640635.SAMN04489806_2759"/>
<reference evidence="10 11" key="1">
    <citation type="submission" date="2016-10" db="EMBL/GenBank/DDBJ databases">
        <authorList>
            <person name="de Groot N.N."/>
        </authorList>
    </citation>
    <scope>NUCLEOTIDE SEQUENCE [LARGE SCALE GENOMIC DNA]</scope>
    <source>
        <strain evidence="10 11">DSM 21799</strain>
    </source>
</reference>
<feature type="region of interest" description="Disordered" evidence="8">
    <location>
        <begin position="722"/>
        <end position="752"/>
    </location>
</feature>
<feature type="transmembrane region" description="Helical" evidence="9">
    <location>
        <begin position="314"/>
        <end position="338"/>
    </location>
</feature>
<proteinExistence type="inferred from homology"/>
<feature type="transmembrane region" description="Helical" evidence="9">
    <location>
        <begin position="103"/>
        <end position="122"/>
    </location>
</feature>
<feature type="transmembrane region" description="Helical" evidence="9">
    <location>
        <begin position="400"/>
        <end position="424"/>
    </location>
</feature>
<evidence type="ECO:0000256" key="5">
    <source>
        <dbReference type="ARBA" id="ARBA00022692"/>
    </source>
</evidence>
<name>A0A1H4QAE2_9MICO</name>
<evidence type="ECO:0000256" key="7">
    <source>
        <dbReference type="ARBA" id="ARBA00023136"/>
    </source>
</evidence>
<dbReference type="GO" id="GO:0022857">
    <property type="term" value="F:transmembrane transporter activity"/>
    <property type="evidence" value="ECO:0007669"/>
    <property type="project" value="InterPro"/>
</dbReference>
<keyword evidence="5 9" id="KW-0812">Transmembrane</keyword>
<evidence type="ECO:0000256" key="2">
    <source>
        <dbReference type="ARBA" id="ARBA00005658"/>
    </source>
</evidence>
<gene>
    <name evidence="10" type="ORF">SAMN04489806_2759</name>
</gene>
<dbReference type="PANTHER" id="PTHR30047">
    <property type="entry name" value="HIGH-AFFINITY CHOLINE TRANSPORT PROTEIN-RELATED"/>
    <property type="match status" value="1"/>
</dbReference>
<feature type="transmembrane region" description="Helical" evidence="9">
    <location>
        <begin position="142"/>
        <end position="163"/>
    </location>
</feature>
<protein>
    <submittedName>
        <fullName evidence="10">Choline/glycine/proline betaine transport protein</fullName>
    </submittedName>
</protein>
<evidence type="ECO:0000256" key="6">
    <source>
        <dbReference type="ARBA" id="ARBA00022989"/>
    </source>
</evidence>
<dbReference type="NCBIfam" id="TIGR00842">
    <property type="entry name" value="bcct"/>
    <property type="match status" value="1"/>
</dbReference>
<feature type="compositionally biased region" description="Basic and acidic residues" evidence="8">
    <location>
        <begin position="1"/>
        <end position="38"/>
    </location>
</feature>
<comment type="subcellular location">
    <subcellularLocation>
        <location evidence="1">Cell membrane</location>
        <topology evidence="1">Multi-pass membrane protein</topology>
    </subcellularLocation>
</comment>
<keyword evidence="3" id="KW-0813">Transport</keyword>
<accession>A0A1H4QAE2</accession>
<feature type="region of interest" description="Disordered" evidence="8">
    <location>
        <begin position="1"/>
        <end position="52"/>
    </location>
</feature>
<feature type="transmembrane region" description="Helical" evidence="9">
    <location>
        <begin position="366"/>
        <end position="388"/>
    </location>
</feature>
<dbReference type="NCBIfam" id="NF007399">
    <property type="entry name" value="PRK09928.1"/>
    <property type="match status" value="1"/>
</dbReference>
<evidence type="ECO:0000256" key="8">
    <source>
        <dbReference type="SAM" id="MobiDB-lite"/>
    </source>
</evidence>
<evidence type="ECO:0000256" key="4">
    <source>
        <dbReference type="ARBA" id="ARBA00022475"/>
    </source>
</evidence>
<feature type="transmembrane region" description="Helical" evidence="9">
    <location>
        <begin position="192"/>
        <end position="215"/>
    </location>
</feature>
<feature type="transmembrane region" description="Helical" evidence="9">
    <location>
        <begin position="280"/>
        <end position="302"/>
    </location>
</feature>
<dbReference type="PANTHER" id="PTHR30047:SF7">
    <property type="entry name" value="HIGH-AFFINITY CHOLINE TRANSPORT PROTEIN"/>
    <property type="match status" value="1"/>
</dbReference>
<evidence type="ECO:0000256" key="3">
    <source>
        <dbReference type="ARBA" id="ARBA00022448"/>
    </source>
</evidence>
<feature type="transmembrane region" description="Helical" evidence="9">
    <location>
        <begin position="243"/>
        <end position="274"/>
    </location>
</feature>
<evidence type="ECO:0000256" key="9">
    <source>
        <dbReference type="SAM" id="Phobius"/>
    </source>
</evidence>
<feature type="transmembrane region" description="Helical" evidence="9">
    <location>
        <begin position="444"/>
        <end position="472"/>
    </location>
</feature>
<feature type="transmembrane region" description="Helical" evidence="9">
    <location>
        <begin position="64"/>
        <end position="83"/>
    </location>
</feature>
<evidence type="ECO:0000313" key="11">
    <source>
        <dbReference type="Proteomes" id="UP000199183"/>
    </source>
</evidence>
<dbReference type="RefSeq" id="WP_091185587.1">
    <property type="nucleotide sequence ID" value="NZ_FNRY01000001.1"/>
</dbReference>
<dbReference type="InterPro" id="IPR000060">
    <property type="entry name" value="BCCT_transptr"/>
</dbReference>
<feature type="transmembrane region" description="Helical" evidence="9">
    <location>
        <begin position="502"/>
        <end position="521"/>
    </location>
</feature>
<dbReference type="EMBL" id="FNRY01000001">
    <property type="protein sequence ID" value="SEC16500.1"/>
    <property type="molecule type" value="Genomic_DNA"/>
</dbReference>
<feature type="transmembrane region" description="Helical" evidence="9">
    <location>
        <begin position="527"/>
        <end position="547"/>
    </location>
</feature>
<comment type="similarity">
    <text evidence="2">Belongs to the BCCT transporter (TC 2.A.15) family.</text>
</comment>
<keyword evidence="11" id="KW-1185">Reference proteome</keyword>
<organism evidence="10 11">
    <name type="scientific">Paramicrobacterium humi</name>
    <dbReference type="NCBI Taxonomy" id="640635"/>
    <lineage>
        <taxon>Bacteria</taxon>
        <taxon>Bacillati</taxon>
        <taxon>Actinomycetota</taxon>
        <taxon>Actinomycetes</taxon>
        <taxon>Micrococcales</taxon>
        <taxon>Microbacteriaceae</taxon>
        <taxon>Paramicrobacterium</taxon>
    </lineage>
</organism>
<evidence type="ECO:0000256" key="1">
    <source>
        <dbReference type="ARBA" id="ARBA00004651"/>
    </source>
</evidence>
<dbReference type="OrthoDB" id="9775735at2"/>
<feature type="compositionally biased region" description="Basic and acidic residues" evidence="8">
    <location>
        <begin position="740"/>
        <end position="752"/>
    </location>
</feature>